<proteinExistence type="predicted"/>
<dbReference type="InterPro" id="IPR003343">
    <property type="entry name" value="Big_2"/>
</dbReference>
<accession>A0A6P1TK06</accession>
<dbReference type="AlphaFoldDB" id="A0A6P1TK06"/>
<name>A0A6P1TK06_9FIRM</name>
<dbReference type="KEGG" id="anr:Ana3638_03585"/>
<feature type="domain" description="BIG2" evidence="2">
    <location>
        <begin position="33"/>
        <end position="107"/>
    </location>
</feature>
<sequence>MKRKYSRITAYIVMLVMIIAGISMNTGIVSAKESAKINLSKTSVTITAGASTTLKAKDQNGKAVAVKWTSSNTYIAKVSTKGVVTAFNKGSVTITATGKIQGKEYKAVCTVKVNPSVKVSSITMKKAQEMIIGDKIWAEEVVLPKNAANKTLKFTTSNKKVVSVSALGEIKAVAPGTATITAAAMDGSKKSAKMKVTVLNNLSLTSKDVIDGKITVSGQVYGNVSIDNSVGEAQINFNKLRIAGTLNLENNAGYALNLNECDIKNVNVKDLSKQPQTRLSYGLSLADEIKIPVINVTGNTKINIIITETSIKIIQGDGSEVQEIKLDAKDTGNISLSLEGYKGALFVSAASNAKVDINMKACEITSLSAQGTTGQSLALNDAGTTEAEKSTVGSLTVTGQLAAVVNVTAATLNIDAASNGASVTCNKPVTTINNAGQGSSIIVTSTVGNIVSTGNNTTVHVTDSGTVGTVLSQGNQSTITGDGTVTNVKIEGNNNSVDVPGATVEVGDNSNGTVVDGKDVEPGGTHEIPQPSNPSSGGGGGGGSGSKTVKETVYASDAKSGPATVKVEGVTITINNLANIFKFEVEPINFDFPYPKDNYIIVVKAVNGEGYNPIQIKNKDGSAATSVYYIKVDSDAGTVTVKGNTTSRITVRIGGKRIEPTKVYE</sequence>
<keyword evidence="4" id="KW-1185">Reference proteome</keyword>
<evidence type="ECO:0000313" key="4">
    <source>
        <dbReference type="Proteomes" id="UP000464314"/>
    </source>
</evidence>
<protein>
    <recommendedName>
        <fullName evidence="2">BIG2 domain-containing protein</fullName>
    </recommendedName>
</protein>
<dbReference type="Proteomes" id="UP000464314">
    <property type="component" value="Chromosome"/>
</dbReference>
<dbReference type="RefSeq" id="WP_161836811.1">
    <property type="nucleotide sequence ID" value="NZ_CP048000.1"/>
</dbReference>
<reference evidence="3 4" key="1">
    <citation type="submission" date="2020-01" db="EMBL/GenBank/DDBJ databases">
        <title>Genome analysis of Anaerocolumna sp. CBA3638.</title>
        <authorList>
            <person name="Kim J."/>
            <person name="Roh S.W."/>
        </authorList>
    </citation>
    <scope>NUCLEOTIDE SEQUENCE [LARGE SCALE GENOMIC DNA]</scope>
    <source>
        <strain evidence="3 4">CBA3638</strain>
    </source>
</reference>
<evidence type="ECO:0000313" key="3">
    <source>
        <dbReference type="EMBL" id="QHQ59975.1"/>
    </source>
</evidence>
<feature type="region of interest" description="Disordered" evidence="1">
    <location>
        <begin position="493"/>
        <end position="548"/>
    </location>
</feature>
<evidence type="ECO:0000256" key="1">
    <source>
        <dbReference type="SAM" id="MobiDB-lite"/>
    </source>
</evidence>
<dbReference type="Pfam" id="PF02368">
    <property type="entry name" value="Big_2"/>
    <property type="match status" value="2"/>
</dbReference>
<dbReference type="SUPFAM" id="SSF49373">
    <property type="entry name" value="Invasin/intimin cell-adhesion fragments"/>
    <property type="match status" value="2"/>
</dbReference>
<evidence type="ECO:0000259" key="2">
    <source>
        <dbReference type="SMART" id="SM00635"/>
    </source>
</evidence>
<gene>
    <name evidence="3" type="ORF">Ana3638_03585</name>
</gene>
<organism evidence="3 4">
    <name type="scientific">Anaerocolumna sedimenticola</name>
    <dbReference type="NCBI Taxonomy" id="2696063"/>
    <lineage>
        <taxon>Bacteria</taxon>
        <taxon>Bacillati</taxon>
        <taxon>Bacillota</taxon>
        <taxon>Clostridia</taxon>
        <taxon>Lachnospirales</taxon>
        <taxon>Lachnospiraceae</taxon>
        <taxon>Anaerocolumna</taxon>
    </lineage>
</organism>
<dbReference type="Gene3D" id="2.60.40.1080">
    <property type="match status" value="2"/>
</dbReference>
<dbReference type="SMART" id="SM00635">
    <property type="entry name" value="BID_2"/>
    <property type="match status" value="2"/>
</dbReference>
<dbReference type="EMBL" id="CP048000">
    <property type="protein sequence ID" value="QHQ59975.1"/>
    <property type="molecule type" value="Genomic_DNA"/>
</dbReference>
<dbReference type="InterPro" id="IPR008964">
    <property type="entry name" value="Invasin/intimin_cell_adhesion"/>
</dbReference>
<feature type="compositionally biased region" description="Gly residues" evidence="1">
    <location>
        <begin position="536"/>
        <end position="545"/>
    </location>
</feature>
<feature type="domain" description="BIG2" evidence="2">
    <location>
        <begin position="113"/>
        <end position="194"/>
    </location>
</feature>